<reference evidence="10" key="1">
    <citation type="submission" date="2021-02" db="EMBL/GenBank/DDBJ databases">
        <authorList>
            <person name="Nowell W R."/>
        </authorList>
    </citation>
    <scope>NUCLEOTIDE SEQUENCE</scope>
</reference>
<evidence type="ECO:0000256" key="6">
    <source>
        <dbReference type="ARBA" id="ARBA00023170"/>
    </source>
</evidence>
<dbReference type="Gene3D" id="1.20.1070.10">
    <property type="entry name" value="Rhodopsin 7-helix transmembrane proteins"/>
    <property type="match status" value="1"/>
</dbReference>
<dbReference type="EMBL" id="CAJNOU010005467">
    <property type="protein sequence ID" value="CAF1479104.1"/>
    <property type="molecule type" value="Genomic_DNA"/>
</dbReference>
<sequence>MSSSPSIVSSLANASQQITLYLGQSILIFGIIGGTLNLIVFLSLKTFRQSSCAFYLIIMSCVNIGQLVTGCLSRIMIVGYNIDWTQTSLFYCKSRWFFFQTFTLTSYACMCFAIIDQYLATSTYRRWQHWNNIKLAYCLCTVSFIFTILHGFPSIIYFNFTNLPTTNKLICTITNSVYQRYRTYGFNVFLAGALPVFTTVLFGSLAYRNVKHLASRTVPLVRRELDRQLTSMVLVQVVYISIAVVPYTTVIIIISNLDLQNKPILAAELQLAECLGAIIYYSYFAAPFYIYICASKRFRQQLIYVLCRIHANYCRKPTRINNQISPESQMNSNTNKD</sequence>
<evidence type="ECO:0000256" key="5">
    <source>
        <dbReference type="ARBA" id="ARBA00023136"/>
    </source>
</evidence>
<evidence type="ECO:0000256" key="2">
    <source>
        <dbReference type="ARBA" id="ARBA00022692"/>
    </source>
</evidence>
<feature type="domain" description="G-protein coupled receptors family 1 profile" evidence="9">
    <location>
        <begin position="33"/>
        <end position="291"/>
    </location>
</feature>
<dbReference type="EMBL" id="CAJOBD010008436">
    <property type="protein sequence ID" value="CAF4112483.1"/>
    <property type="molecule type" value="Genomic_DNA"/>
</dbReference>
<keyword evidence="5 8" id="KW-0472">Membrane</keyword>
<keyword evidence="6" id="KW-0675">Receptor</keyword>
<dbReference type="InterPro" id="IPR000276">
    <property type="entry name" value="GPCR_Rhodpsn"/>
</dbReference>
<evidence type="ECO:0000256" key="7">
    <source>
        <dbReference type="ARBA" id="ARBA00023224"/>
    </source>
</evidence>
<dbReference type="AlphaFoldDB" id="A0A815RKW6"/>
<name>A0A815RKW6_9BILA</name>
<organism evidence="10 12">
    <name type="scientific">Rotaria sordida</name>
    <dbReference type="NCBI Taxonomy" id="392033"/>
    <lineage>
        <taxon>Eukaryota</taxon>
        <taxon>Metazoa</taxon>
        <taxon>Spiralia</taxon>
        <taxon>Gnathifera</taxon>
        <taxon>Rotifera</taxon>
        <taxon>Eurotatoria</taxon>
        <taxon>Bdelloidea</taxon>
        <taxon>Philodinida</taxon>
        <taxon>Philodinidae</taxon>
        <taxon>Rotaria</taxon>
    </lineage>
</organism>
<dbReference type="Proteomes" id="UP000663836">
    <property type="component" value="Unassembled WGS sequence"/>
</dbReference>
<feature type="transmembrane region" description="Helical" evidence="8">
    <location>
        <begin position="97"/>
        <end position="115"/>
    </location>
</feature>
<dbReference type="GO" id="GO:0004930">
    <property type="term" value="F:G protein-coupled receptor activity"/>
    <property type="evidence" value="ECO:0007669"/>
    <property type="project" value="UniProtKB-KW"/>
</dbReference>
<accession>A0A815RKW6</accession>
<dbReference type="Pfam" id="PF00001">
    <property type="entry name" value="7tm_1"/>
    <property type="match status" value="1"/>
</dbReference>
<evidence type="ECO:0000313" key="10">
    <source>
        <dbReference type="EMBL" id="CAF1479104.1"/>
    </source>
</evidence>
<evidence type="ECO:0000259" key="9">
    <source>
        <dbReference type="PROSITE" id="PS50262"/>
    </source>
</evidence>
<gene>
    <name evidence="11" type="ORF">JBS370_LOCUS32258</name>
    <name evidence="10" type="ORF">SEV965_LOCUS35008</name>
</gene>
<keyword evidence="4" id="KW-0297">G-protein coupled receptor</keyword>
<feature type="transmembrane region" description="Helical" evidence="8">
    <location>
        <begin position="135"/>
        <end position="158"/>
    </location>
</feature>
<dbReference type="GO" id="GO:0005886">
    <property type="term" value="C:plasma membrane"/>
    <property type="evidence" value="ECO:0007669"/>
    <property type="project" value="TreeGrafter"/>
</dbReference>
<proteinExistence type="predicted"/>
<feature type="transmembrane region" description="Helical" evidence="8">
    <location>
        <begin position="54"/>
        <end position="77"/>
    </location>
</feature>
<keyword evidence="2 8" id="KW-0812">Transmembrane</keyword>
<protein>
    <recommendedName>
        <fullName evidence="9">G-protein coupled receptors family 1 profile domain-containing protein</fullName>
    </recommendedName>
</protein>
<keyword evidence="3 8" id="KW-1133">Transmembrane helix</keyword>
<evidence type="ECO:0000256" key="3">
    <source>
        <dbReference type="ARBA" id="ARBA00022989"/>
    </source>
</evidence>
<evidence type="ECO:0000256" key="1">
    <source>
        <dbReference type="ARBA" id="ARBA00004141"/>
    </source>
</evidence>
<evidence type="ECO:0000256" key="4">
    <source>
        <dbReference type="ARBA" id="ARBA00023040"/>
    </source>
</evidence>
<evidence type="ECO:0000256" key="8">
    <source>
        <dbReference type="SAM" id="Phobius"/>
    </source>
</evidence>
<comment type="caution">
    <text evidence="10">The sequence shown here is derived from an EMBL/GenBank/DDBJ whole genome shotgun (WGS) entry which is preliminary data.</text>
</comment>
<feature type="transmembrane region" description="Helical" evidence="8">
    <location>
        <begin position="275"/>
        <end position="294"/>
    </location>
</feature>
<evidence type="ECO:0000313" key="11">
    <source>
        <dbReference type="EMBL" id="CAF4112483.1"/>
    </source>
</evidence>
<dbReference type="Proteomes" id="UP000663889">
    <property type="component" value="Unassembled WGS sequence"/>
</dbReference>
<evidence type="ECO:0000313" key="12">
    <source>
        <dbReference type="Proteomes" id="UP000663889"/>
    </source>
</evidence>
<feature type="transmembrane region" description="Helical" evidence="8">
    <location>
        <begin position="184"/>
        <end position="208"/>
    </location>
</feature>
<dbReference type="PANTHER" id="PTHR24243:SF208">
    <property type="entry name" value="PYROKININ-1 RECEPTOR"/>
    <property type="match status" value="1"/>
</dbReference>
<dbReference type="PROSITE" id="PS50262">
    <property type="entry name" value="G_PROTEIN_RECEP_F1_2"/>
    <property type="match status" value="1"/>
</dbReference>
<feature type="transmembrane region" description="Helical" evidence="8">
    <location>
        <begin position="20"/>
        <end position="42"/>
    </location>
</feature>
<dbReference type="PANTHER" id="PTHR24243">
    <property type="entry name" value="G-PROTEIN COUPLED RECEPTOR"/>
    <property type="match status" value="1"/>
</dbReference>
<feature type="transmembrane region" description="Helical" evidence="8">
    <location>
        <begin position="229"/>
        <end position="255"/>
    </location>
</feature>
<dbReference type="InterPro" id="IPR017452">
    <property type="entry name" value="GPCR_Rhodpsn_7TM"/>
</dbReference>
<comment type="subcellular location">
    <subcellularLocation>
        <location evidence="1">Membrane</location>
        <topology evidence="1">Multi-pass membrane protein</topology>
    </subcellularLocation>
</comment>
<keyword evidence="7" id="KW-0807">Transducer</keyword>
<dbReference type="SUPFAM" id="SSF81321">
    <property type="entry name" value="Family A G protein-coupled receptor-like"/>
    <property type="match status" value="1"/>
</dbReference>